<dbReference type="AlphaFoldDB" id="A0A5A7QKA8"/>
<dbReference type="GO" id="GO:0000976">
    <property type="term" value="F:transcription cis-regulatory region binding"/>
    <property type="evidence" value="ECO:0007669"/>
    <property type="project" value="UniProtKB-ARBA"/>
</dbReference>
<keyword evidence="2" id="KW-0238">DNA-binding</keyword>
<proteinExistence type="predicted"/>
<dbReference type="InterPro" id="IPR036093">
    <property type="entry name" value="NAC_dom_sf"/>
</dbReference>
<dbReference type="GO" id="GO:0006355">
    <property type="term" value="P:regulation of DNA-templated transcription"/>
    <property type="evidence" value="ECO:0007669"/>
    <property type="project" value="InterPro"/>
</dbReference>
<organism evidence="6 7">
    <name type="scientific">Striga asiatica</name>
    <name type="common">Asiatic witchweed</name>
    <name type="synonym">Buchnera asiatica</name>
    <dbReference type="NCBI Taxonomy" id="4170"/>
    <lineage>
        <taxon>Eukaryota</taxon>
        <taxon>Viridiplantae</taxon>
        <taxon>Streptophyta</taxon>
        <taxon>Embryophyta</taxon>
        <taxon>Tracheophyta</taxon>
        <taxon>Spermatophyta</taxon>
        <taxon>Magnoliopsida</taxon>
        <taxon>eudicotyledons</taxon>
        <taxon>Gunneridae</taxon>
        <taxon>Pentapetalae</taxon>
        <taxon>asterids</taxon>
        <taxon>lamiids</taxon>
        <taxon>Lamiales</taxon>
        <taxon>Orobanchaceae</taxon>
        <taxon>Buchnereae</taxon>
        <taxon>Striga</taxon>
    </lineage>
</organism>
<evidence type="ECO:0000313" key="7">
    <source>
        <dbReference type="Proteomes" id="UP000325081"/>
    </source>
</evidence>
<evidence type="ECO:0000256" key="4">
    <source>
        <dbReference type="ARBA" id="ARBA00023242"/>
    </source>
</evidence>
<comment type="caution">
    <text evidence="6">The sequence shown here is derived from an EMBL/GenBank/DDBJ whole genome shotgun (WGS) entry which is preliminary data.</text>
</comment>
<dbReference type="InterPro" id="IPR003441">
    <property type="entry name" value="NAC-dom"/>
</dbReference>
<evidence type="ECO:0000259" key="5">
    <source>
        <dbReference type="PROSITE" id="PS51005"/>
    </source>
</evidence>
<dbReference type="FunFam" id="2.170.150.80:FF:000006">
    <property type="entry name" value="NAC domain-containing protein 100-like"/>
    <property type="match status" value="1"/>
</dbReference>
<evidence type="ECO:0000313" key="6">
    <source>
        <dbReference type="EMBL" id="GER45338.1"/>
    </source>
</evidence>
<dbReference type="SUPFAM" id="SSF101941">
    <property type="entry name" value="NAC domain"/>
    <property type="match status" value="1"/>
</dbReference>
<dbReference type="EMBL" id="BKCP01007181">
    <property type="protein sequence ID" value="GER45338.1"/>
    <property type="molecule type" value="Genomic_DNA"/>
</dbReference>
<dbReference type="PROSITE" id="PS51005">
    <property type="entry name" value="NAC"/>
    <property type="match status" value="1"/>
</dbReference>
<keyword evidence="4" id="KW-0539">Nucleus</keyword>
<evidence type="ECO:0000256" key="2">
    <source>
        <dbReference type="ARBA" id="ARBA00023125"/>
    </source>
</evidence>
<dbReference type="PANTHER" id="PTHR31744:SF219">
    <property type="entry name" value="NAC DOMAIN-CONTAINING PROTEIN 4"/>
    <property type="match status" value="1"/>
</dbReference>
<dbReference type="OrthoDB" id="1424968at2759"/>
<reference evidence="7" key="1">
    <citation type="journal article" date="2019" name="Curr. Biol.">
        <title>Genome Sequence of Striga asiatica Provides Insight into the Evolution of Plant Parasitism.</title>
        <authorList>
            <person name="Yoshida S."/>
            <person name="Kim S."/>
            <person name="Wafula E.K."/>
            <person name="Tanskanen J."/>
            <person name="Kim Y.M."/>
            <person name="Honaas L."/>
            <person name="Yang Z."/>
            <person name="Spallek T."/>
            <person name="Conn C.E."/>
            <person name="Ichihashi Y."/>
            <person name="Cheong K."/>
            <person name="Cui S."/>
            <person name="Der J.P."/>
            <person name="Gundlach H."/>
            <person name="Jiao Y."/>
            <person name="Hori C."/>
            <person name="Ishida J.K."/>
            <person name="Kasahara H."/>
            <person name="Kiba T."/>
            <person name="Kim M.S."/>
            <person name="Koo N."/>
            <person name="Laohavisit A."/>
            <person name="Lee Y.H."/>
            <person name="Lumba S."/>
            <person name="McCourt P."/>
            <person name="Mortimer J.C."/>
            <person name="Mutuku J.M."/>
            <person name="Nomura T."/>
            <person name="Sasaki-Sekimoto Y."/>
            <person name="Seto Y."/>
            <person name="Wang Y."/>
            <person name="Wakatake T."/>
            <person name="Sakakibara H."/>
            <person name="Demura T."/>
            <person name="Yamaguchi S."/>
            <person name="Yoneyama K."/>
            <person name="Manabe R.I."/>
            <person name="Nelson D.C."/>
            <person name="Schulman A.H."/>
            <person name="Timko M.P."/>
            <person name="dePamphilis C.W."/>
            <person name="Choi D."/>
            <person name="Shirasu K."/>
        </authorList>
    </citation>
    <scope>NUCLEOTIDE SEQUENCE [LARGE SCALE GENOMIC DNA]</scope>
    <source>
        <strain evidence="7">cv. UVA1</strain>
    </source>
</reference>
<dbReference type="PANTHER" id="PTHR31744">
    <property type="entry name" value="PROTEIN CUP-SHAPED COTYLEDON 2-RELATED"/>
    <property type="match status" value="1"/>
</dbReference>
<gene>
    <name evidence="6" type="ORF">STAS_22271</name>
</gene>
<dbReference type="Proteomes" id="UP000325081">
    <property type="component" value="Unassembled WGS sequence"/>
</dbReference>
<keyword evidence="1" id="KW-0805">Transcription regulation</keyword>
<feature type="domain" description="NAC" evidence="5">
    <location>
        <begin position="29"/>
        <end position="179"/>
    </location>
</feature>
<sequence length="348" mass="39871">MLRDLFIFLSFSRMRDFPDFDAKNESIVLPPGFRFHPTDEELITHYLSRKVIDNSFSSVAIGEVDLNKVEPWDLPSKAKIGEKEWYFFCIRDKKYPTSVRTNRATVAGYWKATGKDREIFRSNILVGMKKTLVFYEGRPLKGTKTNWVMHEFRLEGKHYLHNVPKNDKNKWVICKVFKKASEEKTHNLSGLVSNVNFGDDSRTFDLPPLVDVSSYENHTSSVYPPEESSRATCFFTKPTVDPRGILVHDITSSSRSCSFESRPLISIHQVSNNSGSVLSSREVSIGESTKDVDSVFMQDQTVLQLLLDNGAEFAEGLSFQQVGLKSYEERELRNIFDAQGDLDCLWNY</sequence>
<protein>
    <submittedName>
        <fullName evidence="6">NAC domain protein</fullName>
    </submittedName>
</protein>
<evidence type="ECO:0000256" key="3">
    <source>
        <dbReference type="ARBA" id="ARBA00023163"/>
    </source>
</evidence>
<keyword evidence="7" id="KW-1185">Reference proteome</keyword>
<dbReference type="Gene3D" id="2.170.150.80">
    <property type="entry name" value="NAC domain"/>
    <property type="match status" value="1"/>
</dbReference>
<name>A0A5A7QKA8_STRAF</name>
<evidence type="ECO:0000256" key="1">
    <source>
        <dbReference type="ARBA" id="ARBA00023015"/>
    </source>
</evidence>
<keyword evidence="3" id="KW-0804">Transcription</keyword>
<accession>A0A5A7QKA8</accession>
<dbReference type="Pfam" id="PF02365">
    <property type="entry name" value="NAM"/>
    <property type="match status" value="1"/>
</dbReference>